<dbReference type="GO" id="GO:0035556">
    <property type="term" value="P:intracellular signal transduction"/>
    <property type="evidence" value="ECO:0007669"/>
    <property type="project" value="InterPro"/>
</dbReference>
<dbReference type="InterPro" id="IPR050697">
    <property type="entry name" value="Adenylyl/Guanylyl_Cyclase_3/4"/>
</dbReference>
<evidence type="ECO:0000313" key="5">
    <source>
        <dbReference type="Proteomes" id="UP000654257"/>
    </source>
</evidence>
<feature type="domain" description="Guanylate cyclase" evidence="3">
    <location>
        <begin position="198"/>
        <end position="307"/>
    </location>
</feature>
<protein>
    <submittedName>
        <fullName evidence="4">Adenylate/guanylate cyclase domain-containing protein</fullName>
    </submittedName>
</protein>
<feature type="compositionally biased region" description="Gly residues" evidence="2">
    <location>
        <begin position="7"/>
        <end position="21"/>
    </location>
</feature>
<comment type="caution">
    <text evidence="4">The sequence shown here is derived from an EMBL/GenBank/DDBJ whole genome shotgun (WGS) entry which is preliminary data.</text>
</comment>
<dbReference type="Proteomes" id="UP000654257">
    <property type="component" value="Unassembled WGS sequence"/>
</dbReference>
<sequence>MSESDGGQAGGRSESGGGQAGGRSESDVSELVRSEIDRNLLGGDVRYDRTQVADAVGIDLARAQQLWVAMGFPVNPDENAVMFTDADIEALKLITGLVDAEIIEQSMEVAIARTLGQSMSRLAEWQIGVVNNYVVKQLQERSSSTDADTVRREARDLAAKTVPTIESLQNYAWRRHLAAVAGRALATDSEGESSSVTCVGFADMVGYTSLTRRLGVDELTSLLEEFESVTTNTIARGRGSVIKNVGDEVMFQTSTPADAARIALHLHEAFSDREDVPDLRVGIALGPVLARFGDLYGSVVNIAARLTSVAHPGTVLVDSEMADALADDESFRLKSVRPFRVRGYRRLRPYSLRWQKVHGKGDDGDVISVSEKNS</sequence>
<dbReference type="RefSeq" id="WP_188542968.1">
    <property type="nucleotide sequence ID" value="NZ_BMCU01000001.1"/>
</dbReference>
<gene>
    <name evidence="4" type="ORF">GCM10007304_03310</name>
</gene>
<name>A0A917CM25_9NOCA</name>
<dbReference type="SUPFAM" id="SSF55073">
    <property type="entry name" value="Nucleotide cyclase"/>
    <property type="match status" value="1"/>
</dbReference>
<dbReference type="CDD" id="cd07302">
    <property type="entry name" value="CHD"/>
    <property type="match status" value="1"/>
</dbReference>
<dbReference type="AlphaFoldDB" id="A0A917CM25"/>
<dbReference type="InterPro" id="IPR032026">
    <property type="entry name" value="Ad_Cy_reg"/>
</dbReference>
<keyword evidence="5" id="KW-1185">Reference proteome</keyword>
<feature type="region of interest" description="Disordered" evidence="2">
    <location>
        <begin position="1"/>
        <end position="29"/>
    </location>
</feature>
<dbReference type="Pfam" id="PF16701">
    <property type="entry name" value="Ad_Cy_reg"/>
    <property type="match status" value="1"/>
</dbReference>
<dbReference type="GO" id="GO:0006171">
    <property type="term" value="P:cAMP biosynthetic process"/>
    <property type="evidence" value="ECO:0007669"/>
    <property type="project" value="TreeGrafter"/>
</dbReference>
<dbReference type="PANTHER" id="PTHR43081:SF19">
    <property type="entry name" value="PH-SENSITIVE ADENYLATE CYCLASE RV1264"/>
    <property type="match status" value="1"/>
</dbReference>
<dbReference type="Pfam" id="PF00211">
    <property type="entry name" value="Guanylate_cyc"/>
    <property type="match status" value="1"/>
</dbReference>
<dbReference type="PANTHER" id="PTHR43081">
    <property type="entry name" value="ADENYLATE CYCLASE, TERMINAL-DIFFERENTIATION SPECIFIC-RELATED"/>
    <property type="match status" value="1"/>
</dbReference>
<dbReference type="EMBL" id="BMCU01000001">
    <property type="protein sequence ID" value="GGF92827.1"/>
    <property type="molecule type" value="Genomic_DNA"/>
</dbReference>
<evidence type="ECO:0000259" key="3">
    <source>
        <dbReference type="PROSITE" id="PS50125"/>
    </source>
</evidence>
<dbReference type="InterPro" id="IPR029787">
    <property type="entry name" value="Nucleotide_cyclase"/>
</dbReference>
<organism evidence="4 5">
    <name type="scientific">Rhodococcoides trifolii</name>
    <dbReference type="NCBI Taxonomy" id="908250"/>
    <lineage>
        <taxon>Bacteria</taxon>
        <taxon>Bacillati</taxon>
        <taxon>Actinomycetota</taxon>
        <taxon>Actinomycetes</taxon>
        <taxon>Mycobacteriales</taxon>
        <taxon>Nocardiaceae</taxon>
        <taxon>Rhodococcoides</taxon>
    </lineage>
</organism>
<reference evidence="4" key="1">
    <citation type="journal article" date="2014" name="Int. J. Syst. Evol. Microbiol.">
        <title>Complete genome sequence of Corynebacterium casei LMG S-19264T (=DSM 44701T), isolated from a smear-ripened cheese.</title>
        <authorList>
            <consortium name="US DOE Joint Genome Institute (JGI-PGF)"/>
            <person name="Walter F."/>
            <person name="Albersmeier A."/>
            <person name="Kalinowski J."/>
            <person name="Ruckert C."/>
        </authorList>
    </citation>
    <scope>NUCLEOTIDE SEQUENCE</scope>
    <source>
        <strain evidence="4">CCM 7905</strain>
    </source>
</reference>
<proteinExistence type="inferred from homology"/>
<dbReference type="PROSITE" id="PS50125">
    <property type="entry name" value="GUANYLATE_CYCLASE_2"/>
    <property type="match status" value="1"/>
</dbReference>
<evidence type="ECO:0000256" key="1">
    <source>
        <dbReference type="ARBA" id="ARBA00005381"/>
    </source>
</evidence>
<accession>A0A917CM25</accession>
<dbReference type="InterPro" id="IPR001054">
    <property type="entry name" value="A/G_cyclase"/>
</dbReference>
<comment type="similarity">
    <text evidence="1">Belongs to the adenylyl cyclase class-3 family.</text>
</comment>
<dbReference type="Gene3D" id="3.30.70.1230">
    <property type="entry name" value="Nucleotide cyclase"/>
    <property type="match status" value="1"/>
</dbReference>
<evidence type="ECO:0000256" key="2">
    <source>
        <dbReference type="SAM" id="MobiDB-lite"/>
    </source>
</evidence>
<reference evidence="4" key="2">
    <citation type="submission" date="2020-09" db="EMBL/GenBank/DDBJ databases">
        <authorList>
            <person name="Sun Q."/>
            <person name="Sedlacek I."/>
        </authorList>
    </citation>
    <scope>NUCLEOTIDE SEQUENCE</scope>
    <source>
        <strain evidence="4">CCM 7905</strain>
    </source>
</reference>
<dbReference type="GO" id="GO:0004016">
    <property type="term" value="F:adenylate cyclase activity"/>
    <property type="evidence" value="ECO:0007669"/>
    <property type="project" value="UniProtKB-ARBA"/>
</dbReference>
<dbReference type="SMART" id="SM00044">
    <property type="entry name" value="CYCc"/>
    <property type="match status" value="1"/>
</dbReference>
<evidence type="ECO:0000313" key="4">
    <source>
        <dbReference type="EMBL" id="GGF92827.1"/>
    </source>
</evidence>